<evidence type="ECO:0000313" key="8">
    <source>
        <dbReference type="EnsemblMetazoa" id="SMAR015078-PA"/>
    </source>
</evidence>
<dbReference type="FunFam" id="3.90.550.10:FF:000066">
    <property type="entry name" value="Translation initiation factor eIF-2B subunit epsilon"/>
    <property type="match status" value="1"/>
</dbReference>
<keyword evidence="5" id="KW-0648">Protein biosynthesis</keyword>
<evidence type="ECO:0000313" key="9">
    <source>
        <dbReference type="Proteomes" id="UP000014500"/>
    </source>
</evidence>
<dbReference type="GO" id="GO:0005085">
    <property type="term" value="F:guanyl-nucleotide exchange factor activity"/>
    <property type="evidence" value="ECO:0007669"/>
    <property type="project" value="TreeGrafter"/>
</dbReference>
<dbReference type="InterPro" id="IPR029044">
    <property type="entry name" value="Nucleotide-diphossugar_trans"/>
</dbReference>
<dbReference type="InterPro" id="IPR035543">
    <property type="entry name" value="eIF-2B_epsilon_N"/>
</dbReference>
<dbReference type="PANTHER" id="PTHR45887">
    <property type="entry name" value="TRANSLATION INITIATION FACTOR EIF-2B SUBUNIT EPSILON"/>
    <property type="match status" value="1"/>
</dbReference>
<evidence type="ECO:0000256" key="2">
    <source>
        <dbReference type="ARBA" id="ARBA00007878"/>
    </source>
</evidence>
<evidence type="ECO:0000256" key="1">
    <source>
        <dbReference type="ARBA" id="ARBA00004514"/>
    </source>
</evidence>
<dbReference type="SUPFAM" id="SSF53448">
    <property type="entry name" value="Nucleotide-diphospho-sugar transferases"/>
    <property type="match status" value="1"/>
</dbReference>
<evidence type="ECO:0000256" key="3">
    <source>
        <dbReference type="ARBA" id="ARBA00022490"/>
    </source>
</evidence>
<dbReference type="PhylomeDB" id="T1JMJ8"/>
<dbReference type="CDD" id="cd04197">
    <property type="entry name" value="eIF-2B_epsilon_N"/>
    <property type="match status" value="1"/>
</dbReference>
<accession>T1JMJ8</accession>
<comment type="subcellular location">
    <subcellularLocation>
        <location evidence="1">Cytoplasm</location>
        <location evidence="1">Cytosol</location>
    </subcellularLocation>
</comment>
<dbReference type="GO" id="GO:0003743">
    <property type="term" value="F:translation initiation factor activity"/>
    <property type="evidence" value="ECO:0007669"/>
    <property type="project" value="TreeGrafter"/>
</dbReference>
<dbReference type="Proteomes" id="UP000014500">
    <property type="component" value="Unassembled WGS sequence"/>
</dbReference>
<dbReference type="EMBL" id="JH431669">
    <property type="status" value="NOT_ANNOTATED_CDS"/>
    <property type="molecule type" value="Genomic_DNA"/>
</dbReference>
<comment type="similarity">
    <text evidence="2">Belongs to the eIF-2B gamma/epsilon subunits family.</text>
</comment>
<evidence type="ECO:0000256" key="4">
    <source>
        <dbReference type="ARBA" id="ARBA00022540"/>
    </source>
</evidence>
<dbReference type="Gene3D" id="3.90.550.10">
    <property type="entry name" value="Spore Coat Polysaccharide Biosynthesis Protein SpsA, Chain A"/>
    <property type="match status" value="1"/>
</dbReference>
<keyword evidence="3" id="KW-0963">Cytoplasm</keyword>
<dbReference type="OMA" id="CHIDICA"/>
<proteinExistence type="inferred from homology"/>
<dbReference type="GO" id="GO:0031369">
    <property type="term" value="F:translation initiation factor binding"/>
    <property type="evidence" value="ECO:0007669"/>
    <property type="project" value="TreeGrafter"/>
</dbReference>
<dbReference type="STRING" id="126957.T1JMJ8"/>
<dbReference type="Gene3D" id="2.160.10.10">
    <property type="entry name" value="Hexapeptide repeat proteins"/>
    <property type="match status" value="1"/>
</dbReference>
<organism evidence="8 9">
    <name type="scientific">Strigamia maritima</name>
    <name type="common">European centipede</name>
    <name type="synonym">Geophilus maritimus</name>
    <dbReference type="NCBI Taxonomy" id="126957"/>
    <lineage>
        <taxon>Eukaryota</taxon>
        <taxon>Metazoa</taxon>
        <taxon>Ecdysozoa</taxon>
        <taxon>Arthropoda</taxon>
        <taxon>Myriapoda</taxon>
        <taxon>Chilopoda</taxon>
        <taxon>Pleurostigmophora</taxon>
        <taxon>Geophilomorpha</taxon>
        <taxon>Linotaeniidae</taxon>
        <taxon>Strigamia</taxon>
    </lineage>
</organism>
<dbReference type="GO" id="GO:0005851">
    <property type="term" value="C:eukaryotic translation initiation factor 2B complex"/>
    <property type="evidence" value="ECO:0007669"/>
    <property type="project" value="TreeGrafter"/>
</dbReference>
<evidence type="ECO:0000256" key="5">
    <source>
        <dbReference type="ARBA" id="ARBA00022917"/>
    </source>
</evidence>
<comment type="subunit">
    <text evidence="6">Component of the translation initiation factor 2B (eIF2B) complex which is a heterodecamer of two sets of five different subunits: alpha, beta, gamma, delta and epsilon. Subunits alpha, beta and delta comprise a regulatory subcomplex and subunits epsilon and gamma comprise a catalytic subcomplex. Within the complex, the hexameric regulatory complex resides at the center, with the two heterodimeric catalytic subcomplexes bound on opposite sides.</text>
</comment>
<dbReference type="Pfam" id="PF25084">
    <property type="entry name" value="LbH_EIF2B"/>
    <property type="match status" value="1"/>
</dbReference>
<dbReference type="PANTHER" id="PTHR45887:SF1">
    <property type="entry name" value="TRANSLATION INITIATION FACTOR EIF-2B SUBUNIT EPSILON"/>
    <property type="match status" value="1"/>
</dbReference>
<keyword evidence="9" id="KW-1185">Reference proteome</keyword>
<reference evidence="8" key="2">
    <citation type="submission" date="2015-02" db="UniProtKB">
        <authorList>
            <consortium name="EnsemblMetazoa"/>
        </authorList>
    </citation>
    <scope>IDENTIFICATION</scope>
</reference>
<dbReference type="InterPro" id="IPR056764">
    <property type="entry name" value="LbH_EIF2B3/5"/>
</dbReference>
<dbReference type="InterPro" id="IPR011004">
    <property type="entry name" value="Trimer_LpxA-like_sf"/>
</dbReference>
<dbReference type="AlphaFoldDB" id="T1JMJ8"/>
<evidence type="ECO:0000256" key="6">
    <source>
        <dbReference type="ARBA" id="ARBA00046432"/>
    </source>
</evidence>
<feature type="domain" description="EIF2B subunit epsilon/gamma LbH" evidence="7">
    <location>
        <begin position="312"/>
        <end position="416"/>
    </location>
</feature>
<name>T1JMJ8_STRMM</name>
<reference evidence="9" key="1">
    <citation type="submission" date="2011-05" db="EMBL/GenBank/DDBJ databases">
        <authorList>
            <person name="Richards S.R."/>
            <person name="Qu J."/>
            <person name="Jiang H."/>
            <person name="Jhangiani S.N."/>
            <person name="Agravi P."/>
            <person name="Goodspeed R."/>
            <person name="Gross S."/>
            <person name="Mandapat C."/>
            <person name="Jackson L."/>
            <person name="Mathew T."/>
            <person name="Pu L."/>
            <person name="Thornton R."/>
            <person name="Saada N."/>
            <person name="Wilczek-Boney K.B."/>
            <person name="Lee S."/>
            <person name="Kovar C."/>
            <person name="Wu Y."/>
            <person name="Scherer S.E."/>
            <person name="Worley K.C."/>
            <person name="Muzny D.M."/>
            <person name="Gibbs R."/>
        </authorList>
    </citation>
    <scope>NUCLEOTIDE SEQUENCE</scope>
    <source>
        <strain evidence="9">Brora</strain>
    </source>
</reference>
<evidence type="ECO:0000259" key="7">
    <source>
        <dbReference type="Pfam" id="PF25084"/>
    </source>
</evidence>
<dbReference type="EnsemblMetazoa" id="SMAR015078-RA">
    <property type="protein sequence ID" value="SMAR015078-PA"/>
    <property type="gene ID" value="SMAR015078"/>
</dbReference>
<dbReference type="HOGENOM" id="CLU_012507_3_0_1"/>
<dbReference type="InterPro" id="IPR051956">
    <property type="entry name" value="eIF2B_epsilon"/>
</dbReference>
<dbReference type="eggNOG" id="KOG1461">
    <property type="taxonomic scope" value="Eukaryota"/>
</dbReference>
<dbReference type="SUPFAM" id="SSF51161">
    <property type="entry name" value="Trimeric LpxA-like enzymes"/>
    <property type="match status" value="1"/>
</dbReference>
<keyword evidence="4" id="KW-0396">Initiation factor</keyword>
<protein>
    <recommendedName>
        <fullName evidence="7">EIF2B subunit epsilon/gamma LbH domain-containing protein</fullName>
    </recommendedName>
</protein>
<sequence>MAYVGKGSYSCEHAVKITYQAIVLTDSFNEKFHPLSKDNFTVLFPLVNQPILEYTLRFLKSSGIETVYLICSKNADSIQDYLSKSVWLDPSSEMQISVIVSHQCVSLGDTLREIDSRGVIRNDFVLVNQGVVSNVDLKPIIEQHRENYKTNKQLLMTEIYARVMPRHRCRCIDQESVLIIDGKSKRILHHREIGNKRKITFPLSIFQENSHLAVRYDLSGSHISICSPQVLSLFSDNFDFQTKDDFTKGILENEEILGNTIHAHIVSNEYACTIANFQSYDAVSKDIIDRWVYPFVPDINILPTTLGYTYLRQNVYLAKDVVLPRSCNLKGKLVIGEGTEIGDGSTISQSVIGKNCVIGNNVTIEDTHIWNNVKIADGCVLKSAIIAHNVHLLEKVQILPGCILSYNVAVGPDVEIGEGTILVDKAPIDEFGERIALPILST</sequence>